<evidence type="ECO:0000313" key="4">
    <source>
        <dbReference type="Proteomes" id="UP001168098"/>
    </source>
</evidence>
<dbReference type="EMBL" id="JARBHA010000014">
    <property type="protein sequence ID" value="KAJ9682138.1"/>
    <property type="molecule type" value="Genomic_DNA"/>
</dbReference>
<feature type="coiled-coil region" evidence="1">
    <location>
        <begin position="48"/>
        <end position="96"/>
    </location>
</feature>
<evidence type="ECO:0000256" key="1">
    <source>
        <dbReference type="SAM" id="Coils"/>
    </source>
</evidence>
<name>A0AA38Z4X0_VITRO</name>
<sequence length="613" mass="70962">MAKKKANNQVKTTQQHQDPTDHDTTPMEDPSEKLQNLKSLNSLLLKEAFERRQQVESLQQSREALESELSRFAMEKKILDDELKQLREQTMGLELEKSVMGLFVETQIDDLRREEGEKVKSEIEVLKEKVNEVMGNLEKQRLLLDHASGERDGMRSERDFWAEEANRMRLKVVEMEGREKKREEKVSVLQMECEVLIEEKEKKDESIESLKIDKDLVERRLAESVRLNDDLKAKIEAIVSDKEGIEKERSAQMVLINELKKELGELNENRCTLLKEQEDLRIKVCELEKNLVEAKEKQERMEMESNTLVSEKNEMEKRLESLMGEKVSTMKSLEDAQKQLEVQKQKVEEILSEKNAIEEVKFKQESEIVELQKDVRELVDVLSKLEKKFGEIAEKNKQLQSEATHYRDAFDQITVERDDVKKGLAEEKKSGDNLRTKVMEMEKNTEETLKELEQMKRDHEKLIGEKKELQSLYEMLKGEKASAEKNLVEAQQGIDDMRGKVESMLANSELALAMLKNTGALVCPSKYENNGKQEEGVDEQNTKEETQLFAAELEAIKNAFRSRETEVEDMKRQVETLQKTLAEARKKRNFWTLVSSATTIFAAASVAYVAKGH</sequence>
<dbReference type="GO" id="GO:0006412">
    <property type="term" value="P:translation"/>
    <property type="evidence" value="ECO:0007669"/>
    <property type="project" value="InterPro"/>
</dbReference>
<feature type="compositionally biased region" description="Polar residues" evidence="2">
    <location>
        <begin position="7"/>
        <end position="17"/>
    </location>
</feature>
<gene>
    <name evidence="3" type="ORF">PVL29_018161</name>
</gene>
<organism evidence="3 4">
    <name type="scientific">Vitis rotundifolia</name>
    <name type="common">Muscadine grape</name>
    <dbReference type="NCBI Taxonomy" id="103349"/>
    <lineage>
        <taxon>Eukaryota</taxon>
        <taxon>Viridiplantae</taxon>
        <taxon>Streptophyta</taxon>
        <taxon>Embryophyta</taxon>
        <taxon>Tracheophyta</taxon>
        <taxon>Spermatophyta</taxon>
        <taxon>Magnoliopsida</taxon>
        <taxon>eudicotyledons</taxon>
        <taxon>Gunneridae</taxon>
        <taxon>Pentapetalae</taxon>
        <taxon>rosids</taxon>
        <taxon>Vitales</taxon>
        <taxon>Vitaceae</taxon>
        <taxon>Viteae</taxon>
        <taxon>Vitis</taxon>
    </lineage>
</organism>
<feature type="region of interest" description="Disordered" evidence="2">
    <location>
        <begin position="1"/>
        <end position="37"/>
    </location>
</feature>
<reference evidence="3 4" key="1">
    <citation type="journal article" date="2023" name="BMC Biotechnol.">
        <title>Vitis rotundifolia cv Carlos genome sequencing.</title>
        <authorList>
            <person name="Huff M."/>
            <person name="Hulse-Kemp A."/>
            <person name="Scheffler B."/>
            <person name="Youngblood R."/>
            <person name="Simpson S."/>
            <person name="Babiker E."/>
            <person name="Staton M."/>
        </authorList>
    </citation>
    <scope>NUCLEOTIDE SEQUENCE [LARGE SCALE GENOMIC DNA]</scope>
    <source>
        <tissue evidence="3">Leaf</tissue>
    </source>
</reference>
<keyword evidence="4" id="KW-1185">Reference proteome</keyword>
<evidence type="ECO:0000256" key="2">
    <source>
        <dbReference type="SAM" id="MobiDB-lite"/>
    </source>
</evidence>
<feature type="coiled-coil region" evidence="1">
    <location>
        <begin position="193"/>
        <end position="500"/>
    </location>
</feature>
<dbReference type="PANTHER" id="PTHR11363:SF15">
    <property type="entry name" value="PREFOLDIN CHAPERONE SUBUNIT FAMILY PROTEIN"/>
    <property type="match status" value="1"/>
</dbReference>
<dbReference type="GO" id="GO:0022625">
    <property type="term" value="C:cytosolic large ribosomal subunit"/>
    <property type="evidence" value="ECO:0007669"/>
    <property type="project" value="TreeGrafter"/>
</dbReference>
<dbReference type="GO" id="GO:0003723">
    <property type="term" value="F:RNA binding"/>
    <property type="evidence" value="ECO:0007669"/>
    <property type="project" value="TreeGrafter"/>
</dbReference>
<dbReference type="Gene3D" id="1.10.287.950">
    <property type="entry name" value="Methyl-accepting chemotaxis protein"/>
    <property type="match status" value="1"/>
</dbReference>
<feature type="coiled-coil region" evidence="1">
    <location>
        <begin position="553"/>
        <end position="587"/>
    </location>
</feature>
<dbReference type="PANTHER" id="PTHR11363">
    <property type="entry name" value="60S RIBOSOMAL PROTEIN L3-RELATED"/>
    <property type="match status" value="1"/>
</dbReference>
<dbReference type="AlphaFoldDB" id="A0AA38Z4X0"/>
<keyword evidence="1" id="KW-0175">Coiled coil</keyword>
<accession>A0AA38Z4X0</accession>
<dbReference type="GO" id="GO:0003735">
    <property type="term" value="F:structural constituent of ribosome"/>
    <property type="evidence" value="ECO:0007669"/>
    <property type="project" value="InterPro"/>
</dbReference>
<dbReference type="InterPro" id="IPR045077">
    <property type="entry name" value="L3_arc_euk"/>
</dbReference>
<dbReference type="Proteomes" id="UP001168098">
    <property type="component" value="Unassembled WGS sequence"/>
</dbReference>
<evidence type="ECO:0000313" key="3">
    <source>
        <dbReference type="EMBL" id="KAJ9682138.1"/>
    </source>
</evidence>
<proteinExistence type="predicted"/>
<comment type="caution">
    <text evidence="3">The sequence shown here is derived from an EMBL/GenBank/DDBJ whole genome shotgun (WGS) entry which is preliminary data.</text>
</comment>
<protein>
    <submittedName>
        <fullName evidence="3">Uncharacterized protein</fullName>
    </submittedName>
</protein>